<evidence type="ECO:0000313" key="3">
    <source>
        <dbReference type="EMBL" id="CAH2014111.1"/>
    </source>
</evidence>
<reference evidence="3" key="1">
    <citation type="submission" date="2022-03" db="EMBL/GenBank/DDBJ databases">
        <authorList>
            <person name="Sayadi A."/>
        </authorList>
    </citation>
    <scope>NUCLEOTIDE SEQUENCE</scope>
</reference>
<sequence>MQSFMGFDVKKYLKFRKSFKIAMHIIVYASYQLLDPLLYFFIVFFNFFCLPQTFQKITRNMTSNKVFTKSLNLFKNH</sequence>
<dbReference type="Proteomes" id="UP001152888">
    <property type="component" value="Unassembled WGS sequence"/>
</dbReference>
<name>A0A9P0MDP1_ACAOB</name>
<evidence type="ECO:0000313" key="4">
    <source>
        <dbReference type="Proteomes" id="UP001152888"/>
    </source>
</evidence>
<dbReference type="EMBL" id="CAKOFQ010008402">
    <property type="protein sequence ID" value="CAH2013980.1"/>
    <property type="molecule type" value="Genomic_DNA"/>
</dbReference>
<comment type="caution">
    <text evidence="3">The sequence shown here is derived from an EMBL/GenBank/DDBJ whole genome shotgun (WGS) entry which is preliminary data.</text>
</comment>
<dbReference type="AlphaFoldDB" id="A0A9P0MDP1"/>
<organism evidence="3 4">
    <name type="scientific">Acanthoscelides obtectus</name>
    <name type="common">Bean weevil</name>
    <name type="synonym">Bruchus obtectus</name>
    <dbReference type="NCBI Taxonomy" id="200917"/>
    <lineage>
        <taxon>Eukaryota</taxon>
        <taxon>Metazoa</taxon>
        <taxon>Ecdysozoa</taxon>
        <taxon>Arthropoda</taxon>
        <taxon>Hexapoda</taxon>
        <taxon>Insecta</taxon>
        <taxon>Pterygota</taxon>
        <taxon>Neoptera</taxon>
        <taxon>Endopterygota</taxon>
        <taxon>Coleoptera</taxon>
        <taxon>Polyphaga</taxon>
        <taxon>Cucujiformia</taxon>
        <taxon>Chrysomeloidea</taxon>
        <taxon>Chrysomelidae</taxon>
        <taxon>Bruchinae</taxon>
        <taxon>Bruchini</taxon>
        <taxon>Acanthoscelides</taxon>
    </lineage>
</organism>
<protein>
    <submittedName>
        <fullName evidence="3">Uncharacterized protein</fullName>
    </submittedName>
</protein>
<proteinExistence type="predicted"/>
<evidence type="ECO:0000313" key="2">
    <source>
        <dbReference type="EMBL" id="CAH2013980.1"/>
    </source>
</evidence>
<evidence type="ECO:0000256" key="1">
    <source>
        <dbReference type="SAM" id="Phobius"/>
    </source>
</evidence>
<gene>
    <name evidence="2" type="ORF">ACAOBT_LOCUS33798</name>
    <name evidence="3" type="ORF">ACAOBT_LOCUS33889</name>
</gene>
<keyword evidence="1" id="KW-0472">Membrane</keyword>
<feature type="transmembrane region" description="Helical" evidence="1">
    <location>
        <begin position="21"/>
        <end position="48"/>
    </location>
</feature>
<keyword evidence="4" id="KW-1185">Reference proteome</keyword>
<keyword evidence="1" id="KW-0812">Transmembrane</keyword>
<accession>A0A9P0MDP1</accession>
<dbReference type="EMBL" id="CAKOFQ010008428">
    <property type="protein sequence ID" value="CAH2014111.1"/>
    <property type="molecule type" value="Genomic_DNA"/>
</dbReference>
<keyword evidence="1" id="KW-1133">Transmembrane helix</keyword>